<reference evidence="4" key="1">
    <citation type="submission" date="2016-10" db="EMBL/GenBank/DDBJ databases">
        <authorList>
            <person name="Varghese N."/>
            <person name="Submissions S."/>
        </authorList>
    </citation>
    <scope>NUCLEOTIDE SEQUENCE [LARGE SCALE GENOMIC DNA]</scope>
    <source>
        <strain evidence="4">P18</strain>
    </source>
</reference>
<evidence type="ECO:0000259" key="2">
    <source>
        <dbReference type="Pfam" id="PF14501"/>
    </source>
</evidence>
<dbReference type="OrthoDB" id="9813149at2"/>
<feature type="transmembrane region" description="Helical" evidence="1">
    <location>
        <begin position="84"/>
        <end position="108"/>
    </location>
</feature>
<evidence type="ECO:0000313" key="4">
    <source>
        <dbReference type="Proteomes" id="UP000182624"/>
    </source>
</evidence>
<sequence length="436" mass="49927">MNLQLSIIMFIYASEMAVITTMICARLERRRDFFSGACKCAAFTLIYTVILAFYQPSILVIHIPIVLVSFLYVYWCYVTNILQVLYIVSAGYIIQRISSLLNTLISYFSPHYLAHDVNGQVSALWYVLILVCDAVVFLGFHCLGGRGFGIPQLRKNATIRVVAFGILVVLMNQPWTLGMLYDDIMHHSYTRYALAETIWNFIACVLCVFVQFDITHIDRRDNELEIARKLISDKERQYKMSKSTVDAINRKCHDLKYQLSALSKGEDNQKHISEAMELVESFDSAIHTGNDTLDIIFTEKNSYCKKHDIDFVCMVDGDKLSFIDVTDLYVMFGNIIDNAINAVRILEDHSKRSIYIRIHQENQFLLIQTENAFKGSLQFKDGLPKTTTGDEFNHGYGVSSIKMIAEKYGGSLNTRAEDNVFYLNILIPMEGKEERQ</sequence>
<dbReference type="CDD" id="cd16935">
    <property type="entry name" value="HATPase_AgrC-ComD-like"/>
    <property type="match status" value="1"/>
</dbReference>
<dbReference type="InterPro" id="IPR032834">
    <property type="entry name" value="NatK-like_C"/>
</dbReference>
<dbReference type="Pfam" id="PF14501">
    <property type="entry name" value="HATPase_c_5"/>
    <property type="match status" value="1"/>
</dbReference>
<feature type="transmembrane region" description="Helical" evidence="1">
    <location>
        <begin position="123"/>
        <end position="145"/>
    </location>
</feature>
<dbReference type="Gene3D" id="3.30.565.10">
    <property type="entry name" value="Histidine kinase-like ATPase, C-terminal domain"/>
    <property type="match status" value="1"/>
</dbReference>
<evidence type="ECO:0000256" key="1">
    <source>
        <dbReference type="SAM" id="Phobius"/>
    </source>
</evidence>
<dbReference type="EMBL" id="FOXO01000045">
    <property type="protein sequence ID" value="SFQ43071.1"/>
    <property type="molecule type" value="Genomic_DNA"/>
</dbReference>
<feature type="transmembrane region" description="Helical" evidence="1">
    <location>
        <begin position="37"/>
        <end position="54"/>
    </location>
</feature>
<dbReference type="RefSeq" id="WP_074891893.1">
    <property type="nucleotide sequence ID" value="NZ_FOXO01000045.1"/>
</dbReference>
<feature type="transmembrane region" description="Helical" evidence="1">
    <location>
        <begin position="197"/>
        <end position="214"/>
    </location>
</feature>
<protein>
    <submittedName>
        <fullName evidence="3">GHKL domain-containing protein</fullName>
    </submittedName>
</protein>
<dbReference type="SUPFAM" id="SSF55874">
    <property type="entry name" value="ATPase domain of HSP90 chaperone/DNA topoisomerase II/histidine kinase"/>
    <property type="match status" value="1"/>
</dbReference>
<dbReference type="AlphaFoldDB" id="A0A1I5YFS5"/>
<dbReference type="Proteomes" id="UP000182624">
    <property type="component" value="Unassembled WGS sequence"/>
</dbReference>
<gene>
    <name evidence="3" type="ORF">SAMN04487928_14513</name>
</gene>
<keyword evidence="4" id="KW-1185">Reference proteome</keyword>
<feature type="domain" description="Sensor histidine kinase NatK-like C-terminal" evidence="2">
    <location>
        <begin position="324"/>
        <end position="428"/>
    </location>
</feature>
<evidence type="ECO:0000313" key="3">
    <source>
        <dbReference type="EMBL" id="SFQ43071.1"/>
    </source>
</evidence>
<name>A0A1I5YFS5_9FIRM</name>
<feature type="transmembrane region" description="Helical" evidence="1">
    <location>
        <begin position="157"/>
        <end position="177"/>
    </location>
</feature>
<dbReference type="PANTHER" id="PTHR40448">
    <property type="entry name" value="TWO-COMPONENT SENSOR HISTIDINE KINASE"/>
    <property type="match status" value="1"/>
</dbReference>
<keyword evidence="1" id="KW-0472">Membrane</keyword>
<feature type="transmembrane region" description="Helical" evidence="1">
    <location>
        <begin position="60"/>
        <end position="77"/>
    </location>
</feature>
<proteinExistence type="predicted"/>
<accession>A0A1I5YFS5</accession>
<dbReference type="GO" id="GO:0042802">
    <property type="term" value="F:identical protein binding"/>
    <property type="evidence" value="ECO:0007669"/>
    <property type="project" value="TreeGrafter"/>
</dbReference>
<dbReference type="InterPro" id="IPR036890">
    <property type="entry name" value="HATPase_C_sf"/>
</dbReference>
<organism evidence="3 4">
    <name type="scientific">Butyrivibrio proteoclasticus</name>
    <dbReference type="NCBI Taxonomy" id="43305"/>
    <lineage>
        <taxon>Bacteria</taxon>
        <taxon>Bacillati</taxon>
        <taxon>Bacillota</taxon>
        <taxon>Clostridia</taxon>
        <taxon>Lachnospirales</taxon>
        <taxon>Lachnospiraceae</taxon>
        <taxon>Butyrivibrio</taxon>
    </lineage>
</organism>
<dbReference type="PANTHER" id="PTHR40448:SF1">
    <property type="entry name" value="TWO-COMPONENT SENSOR HISTIDINE KINASE"/>
    <property type="match status" value="1"/>
</dbReference>
<keyword evidence="1" id="KW-1133">Transmembrane helix</keyword>
<keyword evidence="1" id="KW-0812">Transmembrane</keyword>
<feature type="transmembrane region" description="Helical" evidence="1">
    <location>
        <begin position="6"/>
        <end position="25"/>
    </location>
</feature>